<protein>
    <submittedName>
        <fullName evidence="2">Uncharacterized protein</fullName>
    </submittedName>
</protein>
<keyword evidence="3" id="KW-1185">Reference proteome</keyword>
<evidence type="ECO:0000256" key="1">
    <source>
        <dbReference type="SAM" id="Coils"/>
    </source>
</evidence>
<keyword evidence="1" id="KW-0175">Coiled coil</keyword>
<dbReference type="Proteomes" id="UP001319874">
    <property type="component" value="Chromosome 2"/>
</dbReference>
<dbReference type="EMBL" id="AP024956">
    <property type="protein sequence ID" value="BCZ80308.1"/>
    <property type="molecule type" value="Genomic_DNA"/>
</dbReference>
<name>A0ABM7TMF5_9BURK</name>
<reference evidence="2 3" key="1">
    <citation type="journal article" date="2022" name="Front. Microbiol.">
        <title>Identification and characterization of a novel class of self-sufficient cytochrome P450 hydroxylase involved in cyclohexanecarboxylate degradation in Paraburkholderia terrae strain KU-64.</title>
        <authorList>
            <person name="Yamamoto T."/>
            <person name="Hasegawa Y."/>
            <person name="Iwaki H."/>
        </authorList>
    </citation>
    <scope>NUCLEOTIDE SEQUENCE [LARGE SCALE GENOMIC DNA]</scope>
    <source>
        <strain evidence="2 3">KU-64</strain>
    </source>
</reference>
<organism evidence="2 3">
    <name type="scientific">Paraburkholderia terrae</name>
    <dbReference type="NCBI Taxonomy" id="311230"/>
    <lineage>
        <taxon>Bacteria</taxon>
        <taxon>Pseudomonadati</taxon>
        <taxon>Pseudomonadota</taxon>
        <taxon>Betaproteobacteria</taxon>
        <taxon>Burkholderiales</taxon>
        <taxon>Burkholderiaceae</taxon>
        <taxon>Paraburkholderia</taxon>
    </lineage>
</organism>
<feature type="coiled-coil region" evidence="1">
    <location>
        <begin position="1"/>
        <end position="28"/>
    </location>
</feature>
<dbReference type="RefSeq" id="WP_229514929.1">
    <property type="nucleotide sequence ID" value="NZ_AP024956.1"/>
</dbReference>
<evidence type="ECO:0000313" key="2">
    <source>
        <dbReference type="EMBL" id="BCZ80308.1"/>
    </source>
</evidence>
<proteinExistence type="predicted"/>
<accession>A0ABM7TMF5</accession>
<sequence>MKSAEERLADALAEIERLKEAAHNEAVRTARYPWENPQLVKETQKVGYNFRMDPVTYLKIKWIMENKGGIKSIQQFLEKAVSKHADQILEELHAK</sequence>
<evidence type="ECO:0000313" key="3">
    <source>
        <dbReference type="Proteomes" id="UP001319874"/>
    </source>
</evidence>
<gene>
    <name evidence="2" type="ORF">PTKU64_39830</name>
</gene>